<evidence type="ECO:0000313" key="8">
    <source>
        <dbReference type="Proteomes" id="UP001154078"/>
    </source>
</evidence>
<dbReference type="PROSITE" id="PS51157">
    <property type="entry name" value="ZF_UBR"/>
    <property type="match status" value="1"/>
</dbReference>
<dbReference type="OrthoDB" id="10262564at2759"/>
<evidence type="ECO:0000256" key="2">
    <source>
        <dbReference type="ARBA" id="ARBA00022771"/>
    </source>
</evidence>
<organism evidence="7 8">
    <name type="scientific">Brassicogethes aeneus</name>
    <name type="common">Rape pollen beetle</name>
    <name type="synonym">Meligethes aeneus</name>
    <dbReference type="NCBI Taxonomy" id="1431903"/>
    <lineage>
        <taxon>Eukaryota</taxon>
        <taxon>Metazoa</taxon>
        <taxon>Ecdysozoa</taxon>
        <taxon>Arthropoda</taxon>
        <taxon>Hexapoda</taxon>
        <taxon>Insecta</taxon>
        <taxon>Pterygota</taxon>
        <taxon>Neoptera</taxon>
        <taxon>Endopterygota</taxon>
        <taxon>Coleoptera</taxon>
        <taxon>Polyphaga</taxon>
        <taxon>Cucujiformia</taxon>
        <taxon>Nitidulidae</taxon>
        <taxon>Meligethinae</taxon>
        <taxon>Brassicogethes</taxon>
    </lineage>
</organism>
<dbReference type="Pfam" id="PF02207">
    <property type="entry name" value="zf-UBR"/>
    <property type="match status" value="1"/>
</dbReference>
<keyword evidence="1" id="KW-0479">Metal-binding</keyword>
<proteinExistence type="predicted"/>
<evidence type="ECO:0000256" key="4">
    <source>
        <dbReference type="PROSITE-ProRule" id="PRU00508"/>
    </source>
</evidence>
<dbReference type="Gene3D" id="3.30.40.10">
    <property type="entry name" value="Zinc/RING finger domain, C3HC4 (zinc finger)"/>
    <property type="match status" value="1"/>
</dbReference>
<dbReference type="InterPro" id="IPR013083">
    <property type="entry name" value="Znf_RING/FYVE/PHD"/>
</dbReference>
<dbReference type="GO" id="GO:0061630">
    <property type="term" value="F:ubiquitin protein ligase activity"/>
    <property type="evidence" value="ECO:0007669"/>
    <property type="project" value="InterPro"/>
</dbReference>
<dbReference type="InterPro" id="IPR047506">
    <property type="entry name" value="UBR7-like_UBR-box"/>
</dbReference>
<evidence type="ECO:0000256" key="3">
    <source>
        <dbReference type="ARBA" id="ARBA00022833"/>
    </source>
</evidence>
<dbReference type="CDD" id="cd15542">
    <property type="entry name" value="PHD_UBR7"/>
    <property type="match status" value="1"/>
</dbReference>
<keyword evidence="2" id="KW-0863">Zinc-finger</keyword>
<feature type="compositionally biased region" description="Basic and acidic residues" evidence="5">
    <location>
        <begin position="218"/>
        <end position="233"/>
    </location>
</feature>
<keyword evidence="3" id="KW-0862">Zinc</keyword>
<dbReference type="InterPro" id="IPR003126">
    <property type="entry name" value="Znf_UBR"/>
</dbReference>
<dbReference type="EMBL" id="OV121138">
    <property type="protein sequence ID" value="CAH0559920.1"/>
    <property type="molecule type" value="Genomic_DNA"/>
</dbReference>
<dbReference type="SMART" id="SM00396">
    <property type="entry name" value="ZnF_UBR1"/>
    <property type="match status" value="1"/>
</dbReference>
<dbReference type="InterPro" id="IPR001965">
    <property type="entry name" value="Znf_PHD"/>
</dbReference>
<dbReference type="GO" id="GO:0005737">
    <property type="term" value="C:cytoplasm"/>
    <property type="evidence" value="ECO:0007669"/>
    <property type="project" value="TreeGrafter"/>
</dbReference>
<dbReference type="PANTHER" id="PTHR13513:SF9">
    <property type="entry name" value="E3 UBIQUITIN-PROTEIN LIGASE UBR7-RELATED"/>
    <property type="match status" value="1"/>
</dbReference>
<dbReference type="Proteomes" id="UP001154078">
    <property type="component" value="Chromosome 7"/>
</dbReference>
<feature type="zinc finger region" description="UBR-type" evidence="4">
    <location>
        <begin position="49"/>
        <end position="125"/>
    </location>
</feature>
<dbReference type="InterPro" id="IPR011011">
    <property type="entry name" value="Znf_FYVE_PHD"/>
</dbReference>
<dbReference type="PANTHER" id="PTHR13513">
    <property type="entry name" value="E3 UBIQUITIN-PROTEIN LIGASE UBR7"/>
    <property type="match status" value="1"/>
</dbReference>
<gene>
    <name evidence="7" type="ORF">MELIAE_LOCUS9790</name>
</gene>
<feature type="region of interest" description="Disordered" evidence="5">
    <location>
        <begin position="218"/>
        <end position="246"/>
    </location>
</feature>
<accession>A0A9P0BC60</accession>
<dbReference type="GO" id="GO:0008270">
    <property type="term" value="F:zinc ion binding"/>
    <property type="evidence" value="ECO:0007669"/>
    <property type="project" value="UniProtKB-KW"/>
</dbReference>
<keyword evidence="8" id="KW-1185">Reference proteome</keyword>
<sequence length="376" mass="43513">MSENNEVENEQEQNMDDSDVVTLTLNDVLELEEEIFQESAAILGASSDKVCSYPDGYIKRQALYSCLTCIPESKTDMEKSAGVCLACTYHCHEGHDLVELYTKRNFRCDCGNSKFPNGKCNLYEDKNEINDMNLYNQNFTGVYCTCHKPYPDPEDTISDEMIQCVVCEDWFHTRHLGVEMPKDNFSEMICESCIKDHEFLLHYEEFVCDTEKDTKTDETKDVEVEKVPETAEKESEETPYPGCKKPKTKSDKLTTKFWKDINWRKELCTCDDCLKMYEDEEITFLLDNEDPVHLYEERGKAKAKEVEAESDKTLNSLPRVAVMECIAGYKDLKDNLAAYLKKFAENKTVVREEDIKEFFEGMKANKKARTESYSCR</sequence>
<feature type="domain" description="UBR-type" evidence="6">
    <location>
        <begin position="49"/>
        <end position="125"/>
    </location>
</feature>
<evidence type="ECO:0000256" key="5">
    <source>
        <dbReference type="SAM" id="MobiDB-lite"/>
    </source>
</evidence>
<name>A0A9P0BC60_BRAAE</name>
<protein>
    <recommendedName>
        <fullName evidence="6">UBR-type domain-containing protein</fullName>
    </recommendedName>
</protein>
<dbReference type="AlphaFoldDB" id="A0A9P0BC60"/>
<evidence type="ECO:0000256" key="1">
    <source>
        <dbReference type="ARBA" id="ARBA00022723"/>
    </source>
</evidence>
<evidence type="ECO:0000259" key="6">
    <source>
        <dbReference type="PROSITE" id="PS51157"/>
    </source>
</evidence>
<dbReference type="CDD" id="cd19677">
    <property type="entry name" value="UBR-box_UBR7"/>
    <property type="match status" value="1"/>
</dbReference>
<evidence type="ECO:0000313" key="7">
    <source>
        <dbReference type="EMBL" id="CAH0559920.1"/>
    </source>
</evidence>
<dbReference type="InterPro" id="IPR040204">
    <property type="entry name" value="UBR7"/>
</dbReference>
<dbReference type="SMART" id="SM00249">
    <property type="entry name" value="PHD"/>
    <property type="match status" value="1"/>
</dbReference>
<dbReference type="SUPFAM" id="SSF57903">
    <property type="entry name" value="FYVE/PHD zinc finger"/>
    <property type="match status" value="1"/>
</dbReference>
<reference evidence="7" key="1">
    <citation type="submission" date="2021-12" db="EMBL/GenBank/DDBJ databases">
        <authorList>
            <person name="King R."/>
        </authorList>
    </citation>
    <scope>NUCLEOTIDE SEQUENCE</scope>
</reference>